<feature type="transmembrane region" description="Helical" evidence="7">
    <location>
        <begin position="75"/>
        <end position="103"/>
    </location>
</feature>
<dbReference type="InterPro" id="IPR002433">
    <property type="entry name" value="Orn_de-COase"/>
</dbReference>
<evidence type="ECO:0000313" key="9">
    <source>
        <dbReference type="EnsemblMetazoa" id="Aqu2.1.27245_001"/>
    </source>
</evidence>
<proteinExistence type="inferred from homology"/>
<dbReference type="STRING" id="400682.A0A1X7UHV9"/>
<evidence type="ECO:0000256" key="6">
    <source>
        <dbReference type="PIRSR" id="PIRSR600183-50"/>
    </source>
</evidence>
<dbReference type="CDD" id="cd00622">
    <property type="entry name" value="PLPDE_III_ODC"/>
    <property type="match status" value="1"/>
</dbReference>
<comment type="function">
    <text evidence="5">Catalyzes the first and rate-limiting step of polyamine biosynthesis that converts ornithine into putrescine, which is the precursor for the polyamines, spermidine and spermine. Polyamines are essential for cell proliferation and are implicated in cellular processes, ranging from DNA replication to apoptosis.</text>
</comment>
<dbReference type="Gene3D" id="2.40.37.10">
    <property type="entry name" value="Lyase, Ornithine Decarboxylase, Chain A, domain 1"/>
    <property type="match status" value="1"/>
</dbReference>
<evidence type="ECO:0000256" key="4">
    <source>
        <dbReference type="ARBA" id="ARBA00023239"/>
    </source>
</evidence>
<dbReference type="InterPro" id="IPR029066">
    <property type="entry name" value="PLP-binding_barrel"/>
</dbReference>
<reference evidence="9" key="1">
    <citation type="submission" date="2017-05" db="UniProtKB">
        <authorList>
            <consortium name="EnsemblMetazoa"/>
        </authorList>
    </citation>
    <scope>IDENTIFICATION</scope>
</reference>
<organism evidence="9">
    <name type="scientific">Amphimedon queenslandica</name>
    <name type="common">Sponge</name>
    <dbReference type="NCBI Taxonomy" id="400682"/>
    <lineage>
        <taxon>Eukaryota</taxon>
        <taxon>Metazoa</taxon>
        <taxon>Porifera</taxon>
        <taxon>Demospongiae</taxon>
        <taxon>Heteroscleromorpha</taxon>
        <taxon>Haplosclerida</taxon>
        <taxon>Niphatidae</taxon>
        <taxon>Amphimedon</taxon>
    </lineage>
</organism>
<evidence type="ECO:0000259" key="8">
    <source>
        <dbReference type="Pfam" id="PF02784"/>
    </source>
</evidence>
<comment type="similarity">
    <text evidence="2">Belongs to the Orn/Lys/Arg decarboxylase class-II family.</text>
</comment>
<feature type="domain" description="Orn/DAP/Arg decarboxylase 2 N-terminal" evidence="8">
    <location>
        <begin position="106"/>
        <end position="319"/>
    </location>
</feature>
<name>A0A1X7UHV9_AMPQE</name>
<dbReference type="OrthoDB" id="5034579at2759"/>
<dbReference type="Pfam" id="PF02784">
    <property type="entry name" value="Orn_Arg_deC_N"/>
    <property type="match status" value="1"/>
</dbReference>
<evidence type="ECO:0000256" key="2">
    <source>
        <dbReference type="ARBA" id="ARBA00008872"/>
    </source>
</evidence>
<dbReference type="InterPro" id="IPR009006">
    <property type="entry name" value="Ala_racemase/Decarboxylase_C"/>
</dbReference>
<accession>A0A1X7UHV9</accession>
<dbReference type="GO" id="GO:0004586">
    <property type="term" value="F:ornithine decarboxylase activity"/>
    <property type="evidence" value="ECO:0007669"/>
    <property type="project" value="TreeGrafter"/>
</dbReference>
<keyword evidence="7" id="KW-0472">Membrane</keyword>
<evidence type="ECO:0000256" key="1">
    <source>
        <dbReference type="ARBA" id="ARBA00001933"/>
    </source>
</evidence>
<evidence type="ECO:0000256" key="7">
    <source>
        <dbReference type="SAM" id="Phobius"/>
    </source>
</evidence>
<dbReference type="FunFam" id="3.20.20.10:FF:000005">
    <property type="entry name" value="Ornithine decarboxylase"/>
    <property type="match status" value="1"/>
</dbReference>
<dbReference type="eggNOG" id="KOG0622">
    <property type="taxonomic scope" value="Eukaryota"/>
</dbReference>
<dbReference type="PRINTS" id="PR01179">
    <property type="entry name" value="ODADCRBXLASE"/>
</dbReference>
<protein>
    <recommendedName>
        <fullName evidence="8">Orn/DAP/Arg decarboxylase 2 N-terminal domain-containing protein</fullName>
    </recommendedName>
</protein>
<dbReference type="SUPFAM" id="SSF51419">
    <property type="entry name" value="PLP-binding barrel"/>
    <property type="match status" value="1"/>
</dbReference>
<evidence type="ECO:0000256" key="5">
    <source>
        <dbReference type="ARBA" id="ARBA00037173"/>
    </source>
</evidence>
<keyword evidence="7" id="KW-1133">Transmembrane helix</keyword>
<feature type="modified residue" description="N6-(pyridoxal phosphate)lysine" evidence="6">
    <location>
        <position position="108"/>
    </location>
</feature>
<dbReference type="InterPro" id="IPR000183">
    <property type="entry name" value="Orn/DAP/Arg_de-COase"/>
</dbReference>
<dbReference type="GO" id="GO:0005737">
    <property type="term" value="C:cytoplasm"/>
    <property type="evidence" value="ECO:0007669"/>
    <property type="project" value="TreeGrafter"/>
</dbReference>
<keyword evidence="3 6" id="KW-0663">Pyridoxal phosphate</keyword>
<dbReference type="SUPFAM" id="SSF50621">
    <property type="entry name" value="Alanine racemase C-terminal domain-like"/>
    <property type="match status" value="1"/>
</dbReference>
<keyword evidence="7" id="KW-0812">Transmembrane</keyword>
<evidence type="ECO:0000256" key="3">
    <source>
        <dbReference type="ARBA" id="ARBA00022898"/>
    </source>
</evidence>
<dbReference type="PANTHER" id="PTHR11482">
    <property type="entry name" value="ARGININE/DIAMINOPIMELATE/ORNITHINE DECARBOXYLASE"/>
    <property type="match status" value="1"/>
</dbReference>
<dbReference type="Gene3D" id="3.20.20.10">
    <property type="entry name" value="Alanine racemase"/>
    <property type="match status" value="1"/>
</dbReference>
<dbReference type="PRINTS" id="PR01182">
    <property type="entry name" value="ORNDCRBXLASE"/>
</dbReference>
<dbReference type="InterPro" id="IPR022644">
    <property type="entry name" value="De-COase2_N"/>
</dbReference>
<keyword evidence="4" id="KW-0456">Lyase</keyword>
<dbReference type="AlphaFoldDB" id="A0A1X7UHV9"/>
<sequence length="465" mass="51860">MSNIRIKFKNEKTVPLEVIPHSTSLHQFAFIKANSTDSDEDYDDPFYLMDVKRLADRYQLWRDTLPSIKPYYGTYIVHCIVLCIVGIAQHTLGNILLANLWLLRSSVKCNEDPVLLSLLSHLGTGFDCASKGEISHLLEMGISPGDIIFAHPCKQISHIKYAARNGISLVTFDNEMELHKMATHHSNAKLVVRICADDSIARAQLGVKFGRSVADACSLLNDAKRLQLQVIGVCFHLGTRCQTPDAYRIALEMAHEVFEYADTVGYHFNFLDIGGGFPGSDTELALFQEVASTINLSIGRLFSDRHDLNIIAEPGRYFASSCFSLAVQVTSKRLPSSENESFMYYVNDGVYGSFNCLIHDPAKVQPKVLEGPTVTSSSNPTYSCVIWGPTCARRDKVCTALLPEVTVGDWIQFEDMGAYTISGHSNFNGFSRPKVFYCLREEDKESFEDVFRNILTSRSSLSSPS</sequence>
<feature type="active site" description="Proton donor" evidence="6">
    <location>
        <position position="391"/>
    </location>
</feature>
<dbReference type="GO" id="GO:0033387">
    <property type="term" value="P:putrescine biosynthetic process from arginine, via ornithine"/>
    <property type="evidence" value="ECO:0007669"/>
    <property type="project" value="TreeGrafter"/>
</dbReference>
<dbReference type="FunCoup" id="A0A1X7UHV9">
    <property type="interactions" value="264"/>
</dbReference>
<dbReference type="EnsemblMetazoa" id="Aqu2.1.27245_001">
    <property type="protein sequence ID" value="Aqu2.1.27245_001"/>
    <property type="gene ID" value="Aqu2.1.27245"/>
</dbReference>
<dbReference type="PANTHER" id="PTHR11482:SF6">
    <property type="entry name" value="ORNITHINE DECARBOXYLASE 1-RELATED"/>
    <property type="match status" value="1"/>
</dbReference>
<comment type="cofactor">
    <cofactor evidence="1 6">
        <name>pyridoxal 5'-phosphate</name>
        <dbReference type="ChEBI" id="CHEBI:597326"/>
    </cofactor>
</comment>
<dbReference type="InParanoid" id="A0A1X7UHV9"/>